<feature type="transmembrane region" description="Helical" evidence="1">
    <location>
        <begin position="384"/>
        <end position="401"/>
    </location>
</feature>
<proteinExistence type="predicted"/>
<dbReference type="Pfam" id="PF18949">
    <property type="entry name" value="DUF5693"/>
    <property type="match status" value="1"/>
</dbReference>
<accession>A0ABS7D629</accession>
<feature type="transmembrane region" description="Helical" evidence="1">
    <location>
        <begin position="598"/>
        <end position="621"/>
    </location>
</feature>
<organism evidence="2 3">
    <name type="scientific">Paenibacillus oenotherae</name>
    <dbReference type="NCBI Taxonomy" id="1435645"/>
    <lineage>
        <taxon>Bacteria</taxon>
        <taxon>Bacillati</taxon>
        <taxon>Bacillota</taxon>
        <taxon>Bacilli</taxon>
        <taxon>Bacillales</taxon>
        <taxon>Paenibacillaceae</taxon>
        <taxon>Paenibacillus</taxon>
    </lineage>
</organism>
<reference evidence="2 3" key="1">
    <citation type="submission" date="2021-07" db="EMBL/GenBank/DDBJ databases">
        <title>Paenibacillus radiodurans sp. nov., isolated from the southeastern edge of Tengger Desert.</title>
        <authorList>
            <person name="Zhang G."/>
        </authorList>
    </citation>
    <scope>NUCLEOTIDE SEQUENCE [LARGE SCALE GENOMIC DNA]</scope>
    <source>
        <strain evidence="2 3">DT7-4</strain>
    </source>
</reference>
<feature type="transmembrane region" description="Helical" evidence="1">
    <location>
        <begin position="467"/>
        <end position="490"/>
    </location>
</feature>
<gene>
    <name evidence="2" type="ORF">K0T92_09690</name>
</gene>
<evidence type="ECO:0000256" key="1">
    <source>
        <dbReference type="SAM" id="Phobius"/>
    </source>
</evidence>
<sequence>MLIVTLIGIIAAIPLGISRWGMEQSANSVEFVYDYKDLVQIASYQAHPQEFIQEHLGKMKEAGIETMAVFESSLEELSWAGRISVYNSTSLNGINGKLAPVNENFTYVIFAGSREESVLRPLIESAFEKWGIVVRPFSEGDYSGLVLETPYEDAKLKLMSPDPMALQAIQDAGLAILPRLSDRVPYDENAVSELISSYKALGVKRILFDGDAVKGFADNEEKKSLYTFADILNENGIGIAAIENSKPQKGIGTLGYLLDYNVTRIYSLSDVDATGMKADEIADRFQLAVKDRNIRMFYLNGAPMSDITKSSITNSLNNIYESLQGKDGAIAKIEKWGFTTGTAEAFDARTDMTSWQKALKGLVALGAVALIALLIAAFVPGVNIPVFVIGLIGSAGLYVLSPSVLEQGLALGAAISAPTLALIWAINRVKAHTVGNRRAVGGDIETAANVGERWIFPGFAAGRRLKMAIALFAATSIISLAGVPFVFGLLNSIKYSLVLDQFRGVGLLHLAPIGLTALYVFLYTGDSVLGNLRKLLMMPITVLWVVGGVVLGAAGMYYLSRTGNEGQVTGVEMIIRNLLETTIGVRPRFKEFMLSHPLFLFGLFLALRYRAAWVLFIVAAIGQLSLVDTFAHIHTPLAISLIRVSLGLVLGALFGLVLIAVWQAGEGVWRRWVAPRLEQVRRQFKNGE</sequence>
<name>A0ABS7D629_9BACL</name>
<comment type="caution">
    <text evidence="2">The sequence shown here is derived from an EMBL/GenBank/DDBJ whole genome shotgun (WGS) entry which is preliminary data.</text>
</comment>
<keyword evidence="1" id="KW-0472">Membrane</keyword>
<dbReference type="Proteomes" id="UP000812277">
    <property type="component" value="Unassembled WGS sequence"/>
</dbReference>
<feature type="transmembrane region" description="Helical" evidence="1">
    <location>
        <begin position="641"/>
        <end position="662"/>
    </location>
</feature>
<dbReference type="InterPro" id="IPR043748">
    <property type="entry name" value="DUF5693"/>
</dbReference>
<dbReference type="EMBL" id="JAHZIJ010000005">
    <property type="protein sequence ID" value="MBW7475017.1"/>
    <property type="molecule type" value="Genomic_DNA"/>
</dbReference>
<keyword evidence="1" id="KW-0812">Transmembrane</keyword>
<feature type="transmembrane region" description="Helical" evidence="1">
    <location>
        <begin position="408"/>
        <end position="426"/>
    </location>
</feature>
<feature type="transmembrane region" description="Helical" evidence="1">
    <location>
        <begin position="502"/>
        <end position="523"/>
    </location>
</feature>
<feature type="transmembrane region" description="Helical" evidence="1">
    <location>
        <begin position="358"/>
        <end position="378"/>
    </location>
</feature>
<protein>
    <submittedName>
        <fullName evidence="2">Uncharacterized protein</fullName>
    </submittedName>
</protein>
<keyword evidence="3" id="KW-1185">Reference proteome</keyword>
<keyword evidence="1" id="KW-1133">Transmembrane helix</keyword>
<evidence type="ECO:0000313" key="3">
    <source>
        <dbReference type="Proteomes" id="UP000812277"/>
    </source>
</evidence>
<feature type="transmembrane region" description="Helical" evidence="1">
    <location>
        <begin position="535"/>
        <end position="559"/>
    </location>
</feature>
<evidence type="ECO:0000313" key="2">
    <source>
        <dbReference type="EMBL" id="MBW7475017.1"/>
    </source>
</evidence>